<dbReference type="EMBL" id="GEMB01005353">
    <property type="protein sequence ID" value="JAR97965.1"/>
    <property type="molecule type" value="Transcribed_RNA"/>
</dbReference>
<organism evidence="1">
    <name type="scientific">Triatoma infestans</name>
    <name type="common">Assassin bug</name>
    <dbReference type="NCBI Taxonomy" id="30076"/>
    <lineage>
        <taxon>Eukaryota</taxon>
        <taxon>Metazoa</taxon>
        <taxon>Ecdysozoa</taxon>
        <taxon>Arthropoda</taxon>
        <taxon>Hexapoda</taxon>
        <taxon>Insecta</taxon>
        <taxon>Pterygota</taxon>
        <taxon>Neoptera</taxon>
        <taxon>Paraneoptera</taxon>
        <taxon>Hemiptera</taxon>
        <taxon>Heteroptera</taxon>
        <taxon>Panheteroptera</taxon>
        <taxon>Cimicomorpha</taxon>
        <taxon>Reduviidae</taxon>
        <taxon>Triatominae</taxon>
        <taxon>Triatoma</taxon>
    </lineage>
</organism>
<dbReference type="AlphaFoldDB" id="A0A161MD45"/>
<proteinExistence type="predicted"/>
<reference evidence="1" key="2">
    <citation type="journal article" date="2017" name="J. Med. Entomol.">
        <title>Transcriptome Analysis of the Triatoma infestans (Hemiptera: Reduviidae) Integument.</title>
        <authorList>
            <person name="Calderon-Fernandez G.M."/>
            <person name="Moriconi D.E."/>
            <person name="Dulbecco A.B."/>
            <person name="Juarez M.P."/>
        </authorList>
    </citation>
    <scope>NUCLEOTIDE SEQUENCE</scope>
    <source>
        <strain evidence="1">Int1</strain>
        <tissue evidence="1">Integument</tissue>
    </source>
</reference>
<feature type="non-terminal residue" evidence="1">
    <location>
        <position position="1"/>
    </location>
</feature>
<protein>
    <submittedName>
        <fullName evidence="1">E3 ubiquitin-protein ligase herc2</fullName>
    </submittedName>
</protein>
<sequence>CSFFVVGLRQRLMVAHRYFVALGRHRPTANTSEGCVKSAAKETQLHQLKVTSLLLVLRLTR</sequence>
<reference evidence="1" key="1">
    <citation type="submission" date="2016-04" db="EMBL/GenBank/DDBJ databases">
        <authorList>
            <person name="Calderon-Fernandez G.M.Sr."/>
        </authorList>
    </citation>
    <scope>NUCLEOTIDE SEQUENCE</scope>
    <source>
        <strain evidence="1">Int1</strain>
        <tissue evidence="1">Integument</tissue>
    </source>
</reference>
<accession>A0A161MD45</accession>
<evidence type="ECO:0000313" key="1">
    <source>
        <dbReference type="EMBL" id="JAR97965.1"/>
    </source>
</evidence>
<name>A0A161MD45_TRIIF</name>